<dbReference type="AlphaFoldDB" id="A0AAD0EX76"/>
<dbReference type="Pfam" id="PF13416">
    <property type="entry name" value="SBP_bac_8"/>
    <property type="match status" value="1"/>
</dbReference>
<dbReference type="SUPFAM" id="SSF53850">
    <property type="entry name" value="Periplasmic binding protein-like II"/>
    <property type="match status" value="1"/>
</dbReference>
<sequence length="432" mass="47577">MKRLLAVVTIGATLVSLAACGSGTKKDDSSAGGGELTVAWWGNQDRNARQAKVNKAFEAANKGVKVKGSFFEWNDYWKKLSTQVAGKQMPDVVAMDYSYLKQYVENGQLLDLGPYMKDGTIRTKGIDKNVLDSGKMDGKYYALSLGSSSPALIYNKKVLDQAGLTMPKSLTLDEFETMSKTIHDKTGYKTNFRYYEASELLEYVLRGQGKTLFEDKKLGANAAEIKPYFQVYQDGIDQGWHLGPDVFTEIQTGSVEQDPLVYGNEPSRRSWVSMKFTSQLTALQKADKDADLELAPWPSANLKKANYVKPGMFFVIAKTCKHPELAAKYIDFYTNNEQAVKAMLTDRGLPVAKASLEAITTLLSPEEKKVVAFMNDTVIPESSTINPPSPAAAATVNTQTLPQVEESLLYKKIKAADAAKQFVDEANASLAR</sequence>
<name>A0AAD0EX76_9BIFI</name>
<accession>A0AAD0EX76</accession>
<dbReference type="PROSITE" id="PS51257">
    <property type="entry name" value="PROKAR_LIPOPROTEIN"/>
    <property type="match status" value="1"/>
</dbReference>
<evidence type="ECO:0000313" key="2">
    <source>
        <dbReference type="EMBL" id="ATO42322.1"/>
    </source>
</evidence>
<evidence type="ECO:0008006" key="4">
    <source>
        <dbReference type="Google" id="ProtNLM"/>
    </source>
</evidence>
<dbReference type="InterPro" id="IPR006059">
    <property type="entry name" value="SBP"/>
</dbReference>
<proteinExistence type="predicted"/>
<dbReference type="InterPro" id="IPR050490">
    <property type="entry name" value="Bact_solute-bd_prot1"/>
</dbReference>
<reference evidence="2 3" key="1">
    <citation type="submission" date="2016-10" db="EMBL/GenBank/DDBJ databases">
        <title>The whole genome sequencing and assembly of B. asteroides DSM 20089 strain.</title>
        <authorList>
            <person name="Lee Y.-J."/>
            <person name="Park M.-K."/>
            <person name="Yi H."/>
            <person name="Bahn Y.-S."/>
            <person name="Kim J.F."/>
            <person name="Lee D.-W."/>
        </authorList>
    </citation>
    <scope>NUCLEOTIDE SEQUENCE [LARGE SCALE GENOMIC DNA]</scope>
    <source>
        <strain evidence="2 3">DSM 20089</strain>
    </source>
</reference>
<feature type="chain" id="PRO_5042150250" description="ABC transporter, solute-binding protein" evidence="1">
    <location>
        <begin position="19"/>
        <end position="432"/>
    </location>
</feature>
<dbReference type="PANTHER" id="PTHR43649:SF11">
    <property type="entry name" value="ABC TRANSPORTER SUBSTRATE-BINDING PROTEIN YESO-RELATED"/>
    <property type="match status" value="1"/>
</dbReference>
<keyword evidence="1" id="KW-0732">Signal</keyword>
<dbReference type="EMBL" id="CP017696">
    <property type="protein sequence ID" value="ATO42322.1"/>
    <property type="molecule type" value="Genomic_DNA"/>
</dbReference>
<dbReference type="PANTHER" id="PTHR43649">
    <property type="entry name" value="ARABINOSE-BINDING PROTEIN-RELATED"/>
    <property type="match status" value="1"/>
</dbReference>
<organism evidence="2 3">
    <name type="scientific">Bifidobacterium asteroides DSM 20089</name>
    <dbReference type="NCBI Taxonomy" id="1437594"/>
    <lineage>
        <taxon>Bacteria</taxon>
        <taxon>Bacillati</taxon>
        <taxon>Actinomycetota</taxon>
        <taxon>Actinomycetes</taxon>
        <taxon>Bifidobacteriales</taxon>
        <taxon>Bifidobacteriaceae</taxon>
        <taxon>Bifidobacterium</taxon>
    </lineage>
</organism>
<evidence type="ECO:0000313" key="3">
    <source>
        <dbReference type="Proteomes" id="UP000224056"/>
    </source>
</evidence>
<feature type="signal peptide" evidence="1">
    <location>
        <begin position="1"/>
        <end position="18"/>
    </location>
</feature>
<dbReference type="Proteomes" id="UP000224056">
    <property type="component" value="Chromosome"/>
</dbReference>
<protein>
    <recommendedName>
        <fullName evidence="4">ABC transporter, solute-binding protein</fullName>
    </recommendedName>
</protein>
<gene>
    <name evidence="2" type="ORF">BA20089_05565</name>
</gene>
<evidence type="ECO:0000256" key="1">
    <source>
        <dbReference type="SAM" id="SignalP"/>
    </source>
</evidence>
<dbReference type="Gene3D" id="3.40.190.10">
    <property type="entry name" value="Periplasmic binding protein-like II"/>
    <property type="match status" value="2"/>
</dbReference>